<dbReference type="InterPro" id="IPR000390">
    <property type="entry name" value="Small_drug/metabolite_transptr"/>
</dbReference>
<name>A0A9X3IR25_9GAMM</name>
<keyword evidence="11" id="KW-1185">Reference proteome</keyword>
<comment type="similarity">
    <text evidence="7 8">Belongs to the drug/metabolite transporter (DMT) superfamily. Small multidrug resistance (SMR) (TC 2.A.7.1) family.</text>
</comment>
<comment type="subcellular location">
    <subcellularLocation>
        <location evidence="1 8">Cell membrane</location>
        <topology evidence="1 8">Multi-pass membrane protein</topology>
    </subcellularLocation>
</comment>
<dbReference type="Proteomes" id="UP001150830">
    <property type="component" value="Unassembled WGS sequence"/>
</dbReference>
<dbReference type="GO" id="GO:0015297">
    <property type="term" value="F:antiporter activity"/>
    <property type="evidence" value="ECO:0007669"/>
    <property type="project" value="TreeGrafter"/>
</dbReference>
<dbReference type="GO" id="GO:1990961">
    <property type="term" value="P:xenobiotic detoxification by transmembrane export across the plasma membrane"/>
    <property type="evidence" value="ECO:0007669"/>
    <property type="project" value="UniProtKB-ARBA"/>
</dbReference>
<feature type="transmembrane region" description="Helical" evidence="9">
    <location>
        <begin position="54"/>
        <end position="79"/>
    </location>
</feature>
<evidence type="ECO:0000256" key="4">
    <source>
        <dbReference type="ARBA" id="ARBA00022692"/>
    </source>
</evidence>
<feature type="transmembrane region" description="Helical" evidence="9">
    <location>
        <begin position="85"/>
        <end position="104"/>
    </location>
</feature>
<dbReference type="AlphaFoldDB" id="A0A9X3IR25"/>
<dbReference type="InterPro" id="IPR045324">
    <property type="entry name" value="Small_multidrug_res"/>
</dbReference>
<evidence type="ECO:0000256" key="5">
    <source>
        <dbReference type="ARBA" id="ARBA00022989"/>
    </source>
</evidence>
<protein>
    <submittedName>
        <fullName evidence="10">Multidrug efflux SMR transporter</fullName>
    </submittedName>
</protein>
<evidence type="ECO:0000256" key="1">
    <source>
        <dbReference type="ARBA" id="ARBA00004651"/>
    </source>
</evidence>
<dbReference type="InterPro" id="IPR037185">
    <property type="entry name" value="EmrE-like"/>
</dbReference>
<keyword evidence="6 9" id="KW-0472">Membrane</keyword>
<dbReference type="PANTHER" id="PTHR30561:SF1">
    <property type="entry name" value="MULTIDRUG TRANSPORTER EMRE"/>
    <property type="match status" value="1"/>
</dbReference>
<keyword evidence="2" id="KW-0813">Transport</keyword>
<dbReference type="Pfam" id="PF00893">
    <property type="entry name" value="Multi_Drug_Res"/>
    <property type="match status" value="1"/>
</dbReference>
<evidence type="ECO:0000256" key="7">
    <source>
        <dbReference type="ARBA" id="ARBA00038032"/>
    </source>
</evidence>
<feature type="transmembrane region" description="Helical" evidence="9">
    <location>
        <begin position="27"/>
        <end position="47"/>
    </location>
</feature>
<keyword evidence="5 9" id="KW-1133">Transmembrane helix</keyword>
<reference evidence="10" key="1">
    <citation type="submission" date="2022-11" db="EMBL/GenBank/DDBJ databases">
        <title>Parathalassolutuus dongxingensis gen. nov., sp. nov., a novel member of family Oceanospirillaceae isolated from a coastal shrimp pond in Guangxi, China.</title>
        <authorList>
            <person name="Chen H."/>
        </authorList>
    </citation>
    <scope>NUCLEOTIDE SEQUENCE</scope>
    <source>
        <strain evidence="10">G-43</strain>
    </source>
</reference>
<dbReference type="SUPFAM" id="SSF103481">
    <property type="entry name" value="Multidrug resistance efflux transporter EmrE"/>
    <property type="match status" value="1"/>
</dbReference>
<accession>A0A9X3IR25</accession>
<sequence>MPGWVYLVVAILAEVMATTALKASDGMTRWVPAIVVVAGYGLAFFCLALSMRHFAVGIVYAIWAGAGIVLISMVGWLWFGEKPDLAAFVGMGLILSGVLVLNLLSTTSAH</sequence>
<evidence type="ECO:0000256" key="6">
    <source>
        <dbReference type="ARBA" id="ARBA00023136"/>
    </source>
</evidence>
<evidence type="ECO:0000313" key="11">
    <source>
        <dbReference type="Proteomes" id="UP001150830"/>
    </source>
</evidence>
<dbReference type="GO" id="GO:0031460">
    <property type="term" value="P:glycine betaine transport"/>
    <property type="evidence" value="ECO:0007669"/>
    <property type="project" value="TreeGrafter"/>
</dbReference>
<evidence type="ECO:0000256" key="2">
    <source>
        <dbReference type="ARBA" id="ARBA00022448"/>
    </source>
</evidence>
<evidence type="ECO:0000313" key="10">
    <source>
        <dbReference type="EMBL" id="MCY0963785.1"/>
    </source>
</evidence>
<organism evidence="10 11">
    <name type="scientific">Parathalassolituus penaei</name>
    <dbReference type="NCBI Taxonomy" id="2997323"/>
    <lineage>
        <taxon>Bacteria</taxon>
        <taxon>Pseudomonadati</taxon>
        <taxon>Pseudomonadota</taxon>
        <taxon>Gammaproteobacteria</taxon>
        <taxon>Oceanospirillales</taxon>
        <taxon>Oceanospirillaceae</taxon>
        <taxon>Parathalassolituus</taxon>
    </lineage>
</organism>
<dbReference type="EMBL" id="JAPNOA010000006">
    <property type="protein sequence ID" value="MCY0963785.1"/>
    <property type="molecule type" value="Genomic_DNA"/>
</dbReference>
<dbReference type="Gene3D" id="1.10.3730.20">
    <property type="match status" value="1"/>
</dbReference>
<proteinExistence type="inferred from homology"/>
<keyword evidence="4 8" id="KW-0812">Transmembrane</keyword>
<evidence type="ECO:0000256" key="3">
    <source>
        <dbReference type="ARBA" id="ARBA00022475"/>
    </source>
</evidence>
<comment type="caution">
    <text evidence="10">The sequence shown here is derived from an EMBL/GenBank/DDBJ whole genome shotgun (WGS) entry which is preliminary data.</text>
</comment>
<evidence type="ECO:0000256" key="8">
    <source>
        <dbReference type="RuleBase" id="RU003942"/>
    </source>
</evidence>
<dbReference type="GO" id="GO:0005886">
    <property type="term" value="C:plasma membrane"/>
    <property type="evidence" value="ECO:0007669"/>
    <property type="project" value="UniProtKB-SubCell"/>
</dbReference>
<gene>
    <name evidence="10" type="ORF">OUO13_01110</name>
</gene>
<dbReference type="FunFam" id="1.10.3730.20:FF:000001">
    <property type="entry name" value="Quaternary ammonium compound resistance transporter SugE"/>
    <property type="match status" value="1"/>
</dbReference>
<dbReference type="PANTHER" id="PTHR30561">
    <property type="entry name" value="SMR FAMILY PROTON-DEPENDENT DRUG EFFLUX TRANSPORTER SUGE"/>
    <property type="match status" value="1"/>
</dbReference>
<dbReference type="GO" id="GO:0015220">
    <property type="term" value="F:choline transmembrane transporter activity"/>
    <property type="evidence" value="ECO:0007669"/>
    <property type="project" value="TreeGrafter"/>
</dbReference>
<evidence type="ECO:0000256" key="9">
    <source>
        <dbReference type="SAM" id="Phobius"/>
    </source>
</evidence>
<dbReference type="RefSeq" id="WP_283172005.1">
    <property type="nucleotide sequence ID" value="NZ_JAPNOA010000006.1"/>
</dbReference>
<keyword evidence="3" id="KW-1003">Cell membrane</keyword>
<dbReference type="GO" id="GO:0015199">
    <property type="term" value="F:amino-acid betaine transmembrane transporter activity"/>
    <property type="evidence" value="ECO:0007669"/>
    <property type="project" value="TreeGrafter"/>
</dbReference>